<evidence type="ECO:0000256" key="4">
    <source>
        <dbReference type="SAM" id="SignalP"/>
    </source>
</evidence>
<keyword evidence="4" id="KW-0732">Signal</keyword>
<feature type="signal peptide" evidence="4">
    <location>
        <begin position="1"/>
        <end position="20"/>
    </location>
</feature>
<dbReference type="SUPFAM" id="SSF52058">
    <property type="entry name" value="L domain-like"/>
    <property type="match status" value="1"/>
</dbReference>
<dbReference type="SMART" id="SM00369">
    <property type="entry name" value="LRR_TYP"/>
    <property type="match status" value="9"/>
</dbReference>
<sequence>MYRSAVLYLSVCAIASAVDGKPQTRKGQKVRGTRDPAAIAADAAAPGGTPPAGSGGRCLVKGIYLFAGAEWSPEPCSVCRCQRGVPLCRSTPCTNAAPQAPQSSAHRKKGQLRKTVVKVGGKTSGKNGKRDDVSIRLQQAAVSPVRKNVVGIKYKKQELGSVSVKKLTKQVPTLRRSQEAEVKVQAKVPFLKGKPSMGGATATEMKKGQKEKKRLKAKDEDDDDDDDDDDDEEEDDDDDEEEAEKEEEKEESQSTPPPARFPGESFLNSTNFMESLPAGCLLSDSLIACGSVGMAHLPIIIDLGVKTLYLADNRIGKLPFRGLSGLPNLEWLDLSKNKLEDSSLSSAIFRNLTKLRRLNLDGNNLTKIPLLPASLEELKINDNKIRSLTPHSFKGLCKLLTLELEGNGFHDGNVSPLTFRPLRAIIYLRLDRNKFRAVPSGLPQSLQELHLSENRVEEVHEGILNKTLQLKVLDLSHNRIREDRIAPPAWIHLPKLEALDLSHNKLVHVPSFLPTALRQISLHHNQIERIPGYVFGHLRPGLESLHLSYNRLVDDGIHGVSFLGLYRTLIELLLDHNQLRSIPRGILLLKTLQHLRLNHNFIRYIPLDSICDTRVSEDSPLVSVHLENNLVDRRLIPPTAFSCIRTYHGILLRPQRHEEEV</sequence>
<dbReference type="Pfam" id="PF13855">
    <property type="entry name" value="LRR_8"/>
    <property type="match status" value="3"/>
</dbReference>
<dbReference type="Proteomes" id="UP001152622">
    <property type="component" value="Chromosome 5"/>
</dbReference>
<dbReference type="GO" id="GO:0010811">
    <property type="term" value="P:positive regulation of cell-substrate adhesion"/>
    <property type="evidence" value="ECO:0007669"/>
    <property type="project" value="TreeGrafter"/>
</dbReference>
<dbReference type="GO" id="GO:0070052">
    <property type="term" value="F:collagen V binding"/>
    <property type="evidence" value="ECO:0007669"/>
    <property type="project" value="TreeGrafter"/>
</dbReference>
<dbReference type="Gene3D" id="2.10.70.10">
    <property type="entry name" value="Complement Module, domain 1"/>
    <property type="match status" value="1"/>
</dbReference>
<gene>
    <name evidence="5" type="ORF">SKAU_G00173300</name>
</gene>
<dbReference type="InterPro" id="IPR001611">
    <property type="entry name" value="Leu-rich_rpt"/>
</dbReference>
<keyword evidence="1" id="KW-0433">Leucine-rich repeat</keyword>
<feature type="chain" id="PRO_5040423756" description="Extracellular matrix protein 2-like" evidence="4">
    <location>
        <begin position="21"/>
        <end position="661"/>
    </location>
</feature>
<dbReference type="SMART" id="SM00364">
    <property type="entry name" value="LRR_BAC"/>
    <property type="match status" value="5"/>
</dbReference>
<keyword evidence="2" id="KW-0677">Repeat</keyword>
<feature type="region of interest" description="Disordered" evidence="3">
    <location>
        <begin position="94"/>
        <end position="113"/>
    </location>
</feature>
<dbReference type="GO" id="GO:0031012">
    <property type="term" value="C:extracellular matrix"/>
    <property type="evidence" value="ECO:0007669"/>
    <property type="project" value="TreeGrafter"/>
</dbReference>
<evidence type="ECO:0000256" key="2">
    <source>
        <dbReference type="ARBA" id="ARBA00022737"/>
    </source>
</evidence>
<organism evidence="5 6">
    <name type="scientific">Synaphobranchus kaupii</name>
    <name type="common">Kaup's arrowtooth eel</name>
    <dbReference type="NCBI Taxonomy" id="118154"/>
    <lineage>
        <taxon>Eukaryota</taxon>
        <taxon>Metazoa</taxon>
        <taxon>Chordata</taxon>
        <taxon>Craniata</taxon>
        <taxon>Vertebrata</taxon>
        <taxon>Euteleostomi</taxon>
        <taxon>Actinopterygii</taxon>
        <taxon>Neopterygii</taxon>
        <taxon>Teleostei</taxon>
        <taxon>Anguilliformes</taxon>
        <taxon>Synaphobranchidae</taxon>
        <taxon>Synaphobranchus</taxon>
    </lineage>
</organism>
<dbReference type="OrthoDB" id="676979at2759"/>
<dbReference type="PANTHER" id="PTHR46544">
    <property type="entry name" value="EXTRACELLULAR MATRIX PROTEIN 2-RELATED"/>
    <property type="match status" value="1"/>
</dbReference>
<dbReference type="FunFam" id="3.80.10.10:FF:001007">
    <property type="entry name" value="Si:dkey-32e6.6"/>
    <property type="match status" value="1"/>
</dbReference>
<dbReference type="InterPro" id="IPR003591">
    <property type="entry name" value="Leu-rich_rpt_typical-subtyp"/>
</dbReference>
<dbReference type="GO" id="GO:0030198">
    <property type="term" value="P:extracellular matrix organization"/>
    <property type="evidence" value="ECO:0007669"/>
    <property type="project" value="TreeGrafter"/>
</dbReference>
<accession>A0A9Q1FKU3</accession>
<evidence type="ECO:0008006" key="7">
    <source>
        <dbReference type="Google" id="ProtNLM"/>
    </source>
</evidence>
<dbReference type="PROSITE" id="PS51450">
    <property type="entry name" value="LRR"/>
    <property type="match status" value="3"/>
</dbReference>
<name>A0A9Q1FKU3_SYNKA</name>
<protein>
    <recommendedName>
        <fullName evidence="7">Extracellular matrix protein 2-like</fullName>
    </recommendedName>
</protein>
<proteinExistence type="predicted"/>
<dbReference type="GO" id="GO:0008201">
    <property type="term" value="F:heparin binding"/>
    <property type="evidence" value="ECO:0007669"/>
    <property type="project" value="TreeGrafter"/>
</dbReference>
<feature type="compositionally biased region" description="Acidic residues" evidence="3">
    <location>
        <begin position="220"/>
        <end position="250"/>
    </location>
</feature>
<dbReference type="SUPFAM" id="SSF57603">
    <property type="entry name" value="FnI-like domain"/>
    <property type="match status" value="1"/>
</dbReference>
<dbReference type="AlphaFoldDB" id="A0A9Q1FKU3"/>
<feature type="compositionally biased region" description="Polar residues" evidence="3">
    <location>
        <begin position="94"/>
        <end position="104"/>
    </location>
</feature>
<reference evidence="5" key="1">
    <citation type="journal article" date="2023" name="Science">
        <title>Genome structures resolve the early diversification of teleost fishes.</title>
        <authorList>
            <person name="Parey E."/>
            <person name="Louis A."/>
            <person name="Montfort J."/>
            <person name="Bouchez O."/>
            <person name="Roques C."/>
            <person name="Iampietro C."/>
            <person name="Lluch J."/>
            <person name="Castinel A."/>
            <person name="Donnadieu C."/>
            <person name="Desvignes T."/>
            <person name="Floi Bucao C."/>
            <person name="Jouanno E."/>
            <person name="Wen M."/>
            <person name="Mejri S."/>
            <person name="Dirks R."/>
            <person name="Jansen H."/>
            <person name="Henkel C."/>
            <person name="Chen W.J."/>
            <person name="Zahm M."/>
            <person name="Cabau C."/>
            <person name="Klopp C."/>
            <person name="Thompson A.W."/>
            <person name="Robinson-Rechavi M."/>
            <person name="Braasch I."/>
            <person name="Lecointre G."/>
            <person name="Bobe J."/>
            <person name="Postlethwait J.H."/>
            <person name="Berthelot C."/>
            <person name="Roest Crollius H."/>
            <person name="Guiguen Y."/>
        </authorList>
    </citation>
    <scope>NUCLEOTIDE SEQUENCE</scope>
    <source>
        <strain evidence="5">WJC10195</strain>
    </source>
</reference>
<feature type="region of interest" description="Disordered" evidence="3">
    <location>
        <begin position="191"/>
        <end position="267"/>
    </location>
</feature>
<evidence type="ECO:0000256" key="1">
    <source>
        <dbReference type="ARBA" id="ARBA00022614"/>
    </source>
</evidence>
<dbReference type="PANTHER" id="PTHR46544:SF2">
    <property type="entry name" value="EXTRACELLULAR MATRIX PROTEIN 2-RELATED"/>
    <property type="match status" value="1"/>
</dbReference>
<dbReference type="Gene3D" id="3.80.10.10">
    <property type="entry name" value="Ribonuclease Inhibitor"/>
    <property type="match status" value="4"/>
</dbReference>
<dbReference type="PRINTS" id="PR00019">
    <property type="entry name" value="LEURICHRPT"/>
</dbReference>
<dbReference type="InterPro" id="IPR043184">
    <property type="entry name" value="ECM2"/>
</dbReference>
<evidence type="ECO:0000313" key="5">
    <source>
        <dbReference type="EMBL" id="KAJ8360805.1"/>
    </source>
</evidence>
<keyword evidence="6" id="KW-1185">Reference proteome</keyword>
<comment type="caution">
    <text evidence="5">The sequence shown here is derived from an EMBL/GenBank/DDBJ whole genome shotgun (WGS) entry which is preliminary data.</text>
</comment>
<evidence type="ECO:0000256" key="3">
    <source>
        <dbReference type="SAM" id="MobiDB-lite"/>
    </source>
</evidence>
<evidence type="ECO:0000313" key="6">
    <source>
        <dbReference type="Proteomes" id="UP001152622"/>
    </source>
</evidence>
<dbReference type="EMBL" id="JAINUF010000005">
    <property type="protein sequence ID" value="KAJ8360805.1"/>
    <property type="molecule type" value="Genomic_DNA"/>
</dbReference>
<dbReference type="InterPro" id="IPR032675">
    <property type="entry name" value="LRR_dom_sf"/>
</dbReference>
<dbReference type="FunFam" id="3.80.10.10:FF:000772">
    <property type="entry name" value="Extracellular matrix protein 2"/>
    <property type="match status" value="1"/>
</dbReference>